<organism evidence="1 2">
    <name type="scientific">Duganella levis</name>
    <dbReference type="NCBI Taxonomy" id="2692169"/>
    <lineage>
        <taxon>Bacteria</taxon>
        <taxon>Pseudomonadati</taxon>
        <taxon>Pseudomonadota</taxon>
        <taxon>Betaproteobacteria</taxon>
        <taxon>Burkholderiales</taxon>
        <taxon>Oxalobacteraceae</taxon>
        <taxon>Telluria group</taxon>
        <taxon>Duganella</taxon>
    </lineage>
</organism>
<dbReference type="EMBL" id="WWCT01000022">
    <property type="protein sequence ID" value="MYN29349.1"/>
    <property type="molecule type" value="Genomic_DNA"/>
</dbReference>
<proteinExistence type="predicted"/>
<reference evidence="1 2" key="1">
    <citation type="submission" date="2019-12" db="EMBL/GenBank/DDBJ databases">
        <title>Novel species isolated from a subtropical stream in China.</title>
        <authorList>
            <person name="Lu H."/>
        </authorList>
    </citation>
    <scope>NUCLEOTIDE SEQUENCE [LARGE SCALE GENOMIC DNA]</scope>
    <source>
        <strain evidence="1 2">CY42W</strain>
    </source>
</reference>
<gene>
    <name evidence="1" type="ORF">GTP69_23390</name>
</gene>
<name>A0ABW9W5M8_9BURK</name>
<evidence type="ECO:0000313" key="1">
    <source>
        <dbReference type="EMBL" id="MYN29349.1"/>
    </source>
</evidence>
<accession>A0ABW9W5M8</accession>
<evidence type="ECO:0000313" key="2">
    <source>
        <dbReference type="Proteomes" id="UP000642144"/>
    </source>
</evidence>
<keyword evidence="2" id="KW-1185">Reference proteome</keyword>
<protein>
    <submittedName>
        <fullName evidence="1">Uncharacterized protein</fullName>
    </submittedName>
</protein>
<comment type="caution">
    <text evidence="1">The sequence shown here is derived from an EMBL/GenBank/DDBJ whole genome shotgun (WGS) entry which is preliminary data.</text>
</comment>
<dbReference type="Proteomes" id="UP000642144">
    <property type="component" value="Unassembled WGS sequence"/>
</dbReference>
<sequence length="199" mass="22620">MINRFRGGEVINRIFLGIRLLLPTFVLAQTGGVAVSNFSGVWEYKGTTELSGTTYVVQQRYTFYQRGHRICGCLERSGAPNTMLEQYAISGEAHRDYADLWMDGGTPRSATYSPRYPFEPDDLIRLKKYAKKLIMGNVHQPKNLRTFVFSKDDQIVYLANMPLKKLPEAPNSNVCDLEEQGATRRFLDACLSDPVKLER</sequence>